<accession>A3XHD5</accession>
<name>A3XHD5_LEEBM</name>
<reference evidence="1 2" key="1">
    <citation type="journal article" date="2007" name="Nature">
        <title>Light stimulates growth of proteorhodopsin-containing marine Flavobacteria.</title>
        <authorList>
            <person name="Gomez-Consarnau L."/>
            <person name="Gonzalez J.M."/>
            <person name="Coll-Llado M."/>
            <person name="Gourdon P."/>
            <person name="Pascher T."/>
            <person name="Neutze R."/>
            <person name="Pedros-Alio C."/>
            <person name="Pinhassi J."/>
        </authorList>
    </citation>
    <scope>NUCLEOTIDE SEQUENCE [LARGE SCALE GENOMIC DNA]</scope>
    <source>
        <strain evidence="1 2">MED217</strain>
    </source>
</reference>
<keyword evidence="2" id="KW-1185">Reference proteome</keyword>
<sequence>MKSFCFVLLLAFTGVCCSYKNDDDSDLPPIDQLPPQTTVGANTAGCLVNGEVLIPKGNANESTLRCQYAKRGDEYTFGIFINENSNPTKSVRILYNKKKEPLPINKPILLTIPNIDESSWGEYLIEAGVLDRFSTNGQTNGELLILALDEAKRIISGTFKFTAINNQGETIEITDGRFDMHYIP</sequence>
<proteinExistence type="predicted"/>
<dbReference type="STRING" id="398720.MED217_17240"/>
<dbReference type="RefSeq" id="WP_009781788.1">
    <property type="nucleotide sequence ID" value="NZ_CH672395.1"/>
</dbReference>
<dbReference type="Proteomes" id="UP000001601">
    <property type="component" value="Unassembled WGS sequence"/>
</dbReference>
<comment type="caution">
    <text evidence="1">The sequence shown here is derived from an EMBL/GenBank/DDBJ whole genome shotgun (WGS) entry which is preliminary data.</text>
</comment>
<dbReference type="OrthoDB" id="881763at2"/>
<dbReference type="AlphaFoldDB" id="A3XHD5"/>
<organism evidence="1 2">
    <name type="scientific">Leeuwenhoekiella blandensis (strain CECT 7118 / CCUG 51940 / KCTC 22103 / MED217)</name>
    <name type="common">Flavobacterium sp. (strain MED217)</name>
    <dbReference type="NCBI Taxonomy" id="398720"/>
    <lineage>
        <taxon>Bacteria</taxon>
        <taxon>Pseudomonadati</taxon>
        <taxon>Bacteroidota</taxon>
        <taxon>Flavobacteriia</taxon>
        <taxon>Flavobacteriales</taxon>
        <taxon>Flavobacteriaceae</taxon>
        <taxon>Leeuwenhoekiella</taxon>
    </lineage>
</organism>
<gene>
    <name evidence="1" type="ORF">MED217_17240</name>
</gene>
<dbReference type="EMBL" id="AANC01000001">
    <property type="protein sequence ID" value="EAQ51309.1"/>
    <property type="molecule type" value="Genomic_DNA"/>
</dbReference>
<protein>
    <submittedName>
        <fullName evidence="1">Uncharacterized protein</fullName>
    </submittedName>
</protein>
<evidence type="ECO:0000313" key="1">
    <source>
        <dbReference type="EMBL" id="EAQ51309.1"/>
    </source>
</evidence>
<evidence type="ECO:0000313" key="2">
    <source>
        <dbReference type="Proteomes" id="UP000001601"/>
    </source>
</evidence>
<dbReference type="HOGENOM" id="CLU_109826_1_0_10"/>